<dbReference type="HOGENOM" id="CLU_112765_0_0_4"/>
<evidence type="ECO:0000313" key="3">
    <source>
        <dbReference type="EMBL" id="EET06537.1"/>
    </source>
</evidence>
<accession>A0A0E1WAG6</accession>
<reference evidence="3" key="1">
    <citation type="submission" date="2009-05" db="EMBL/GenBank/DDBJ databases">
        <authorList>
            <person name="Harkins D.M."/>
            <person name="DeShazer D."/>
            <person name="Woods D.E."/>
            <person name="Brinkac L.M."/>
            <person name="Brown K.A."/>
            <person name="Hung G.C."/>
            <person name="Tuanyok A."/>
            <person name="Zhang B."/>
            <person name="Nierman W.C."/>
        </authorList>
    </citation>
    <scope>NUCLEOTIDE SEQUENCE [LARGE SCALE GENOMIC DNA]</scope>
    <source>
        <strain evidence="3">1710a</strain>
    </source>
</reference>
<name>A0A0E1WAG6_BURPE</name>
<sequence length="219" mass="24022">MTIYASSNGVSNIRTEGWNMAGLVFPVIEAAAVELGPILARVGVALLGGATVAGTASLSGDTPKEDSKATPDVRALPRTGESCKKCPPEAGTRVRRNHGVNWNSYRYQARITGFPFDTEACRWSEEWRWLGVDFDGFQPGECLLQETKGNYDQFLDGSIPKADQWFDGFRSMQDQIIAQGTVVRANPPARLMWYFATPLAQKKMATALARMGIPSVYQP</sequence>
<feature type="domain" description="Tox-REase-5" evidence="2">
    <location>
        <begin position="104"/>
        <end position="197"/>
    </location>
</feature>
<feature type="region of interest" description="Disordered" evidence="1">
    <location>
        <begin position="56"/>
        <end position="81"/>
    </location>
</feature>
<feature type="compositionally biased region" description="Basic and acidic residues" evidence="1">
    <location>
        <begin position="62"/>
        <end position="71"/>
    </location>
</feature>
<dbReference type="Proteomes" id="UP000001812">
    <property type="component" value="Chromosome I"/>
</dbReference>
<evidence type="ECO:0000259" key="2">
    <source>
        <dbReference type="Pfam" id="PF15648"/>
    </source>
</evidence>
<dbReference type="AlphaFoldDB" id="A0A0E1WAG6"/>
<dbReference type="Pfam" id="PF15648">
    <property type="entry name" value="Tox-REase-5"/>
    <property type="match status" value="1"/>
</dbReference>
<protein>
    <recommendedName>
        <fullName evidence="2">Tox-REase-5 domain-containing protein</fullName>
    </recommendedName>
</protein>
<dbReference type="EMBL" id="CM000832">
    <property type="protein sequence ID" value="EET06537.1"/>
    <property type="molecule type" value="Genomic_DNA"/>
</dbReference>
<organism evidence="3">
    <name type="scientific">Burkholderia pseudomallei 1710a</name>
    <dbReference type="NCBI Taxonomy" id="320371"/>
    <lineage>
        <taxon>Bacteria</taxon>
        <taxon>Pseudomonadati</taxon>
        <taxon>Pseudomonadota</taxon>
        <taxon>Betaproteobacteria</taxon>
        <taxon>Burkholderiales</taxon>
        <taxon>Burkholderiaceae</taxon>
        <taxon>Burkholderia</taxon>
        <taxon>pseudomallei group</taxon>
    </lineage>
</organism>
<evidence type="ECO:0000256" key="1">
    <source>
        <dbReference type="SAM" id="MobiDB-lite"/>
    </source>
</evidence>
<dbReference type="InterPro" id="IPR028904">
    <property type="entry name" value="Tox-REase-5_dom"/>
</dbReference>
<proteinExistence type="predicted"/>
<gene>
    <name evidence="3" type="ORF">BURPS1710A_2887</name>
</gene>